<dbReference type="InterPro" id="IPR009003">
    <property type="entry name" value="Peptidase_S1_PA"/>
</dbReference>
<accession>A0A2S9T638</accession>
<dbReference type="EMBL" id="NXGE01000004">
    <property type="protein sequence ID" value="PRM94297.1"/>
    <property type="molecule type" value="Genomic_DNA"/>
</dbReference>
<dbReference type="InterPro" id="IPR036034">
    <property type="entry name" value="PDZ_sf"/>
</dbReference>
<dbReference type="Proteomes" id="UP000238281">
    <property type="component" value="Unassembled WGS sequence"/>
</dbReference>
<evidence type="ECO:0000259" key="5">
    <source>
        <dbReference type="Pfam" id="PF17815"/>
    </source>
</evidence>
<organism evidence="6 7">
    <name type="scientific">Aliarcobacter cryaerophilus</name>
    <dbReference type="NCBI Taxonomy" id="28198"/>
    <lineage>
        <taxon>Bacteria</taxon>
        <taxon>Pseudomonadati</taxon>
        <taxon>Campylobacterota</taxon>
        <taxon>Epsilonproteobacteria</taxon>
        <taxon>Campylobacterales</taxon>
        <taxon>Arcobacteraceae</taxon>
        <taxon>Aliarcobacter</taxon>
    </lineage>
</organism>
<dbReference type="Gene3D" id="2.30.42.10">
    <property type="match status" value="1"/>
</dbReference>
<reference evidence="6 7" key="1">
    <citation type="submission" date="2017-09" db="EMBL/GenBank/DDBJ databases">
        <title>Reassesment of A. cryaerophilus.</title>
        <authorList>
            <person name="Perez-Cataluna A."/>
            <person name="Collado L."/>
            <person name="Salgado O."/>
            <person name="Lefinanco V."/>
            <person name="Figueras M.J."/>
        </authorList>
    </citation>
    <scope>NUCLEOTIDE SEQUENCE [LARGE SCALE GENOMIC DNA]</scope>
    <source>
        <strain evidence="6 7">LMG 10210</strain>
    </source>
</reference>
<dbReference type="SUPFAM" id="SSF50494">
    <property type="entry name" value="Trypsin-like serine proteases"/>
    <property type="match status" value="1"/>
</dbReference>
<evidence type="ECO:0000313" key="7">
    <source>
        <dbReference type="Proteomes" id="UP000238281"/>
    </source>
</evidence>
<dbReference type="Pfam" id="PF13365">
    <property type="entry name" value="Trypsin_2"/>
    <property type="match status" value="1"/>
</dbReference>
<name>A0A2S9T638_9BACT</name>
<evidence type="ECO:0000256" key="3">
    <source>
        <dbReference type="ARBA" id="ARBA00022825"/>
    </source>
</evidence>
<dbReference type="AlphaFoldDB" id="A0A2S9T638"/>
<comment type="caution">
    <text evidence="6">The sequence shown here is derived from an EMBL/GenBank/DDBJ whole genome shotgun (WGS) entry which is preliminary data.</text>
</comment>
<dbReference type="PANTHER" id="PTHR45980">
    <property type="match status" value="1"/>
</dbReference>
<protein>
    <recommendedName>
        <fullName evidence="5">Protease Do-like PDZ domain-containing protein</fullName>
    </recommendedName>
</protein>
<dbReference type="Gene3D" id="2.40.10.10">
    <property type="entry name" value="Trypsin-like serine proteases"/>
    <property type="match status" value="2"/>
</dbReference>
<keyword evidence="4" id="KW-0732">Signal</keyword>
<keyword evidence="2" id="KW-0378">Hydrolase</keyword>
<keyword evidence="3" id="KW-0720">Serine protease</keyword>
<dbReference type="Gene3D" id="3.20.190.20">
    <property type="match status" value="1"/>
</dbReference>
<sequence length="467" mass="52453">MKKPLLILTLCIMSYASTVPNNSIVKIFTTTTSPNYLEPWENPSFSNTTGSGVIIKNNQILTSAHVVSGGKFIEVQKENDSKKYEATIKYISNQADLALIEIEDKSFFSNTKALEITEDVKIKDSVTAIGYPIGGNTISTTYGIVSRIEYKNYAWNPWSNLLAIQIDAAINSGNSGGAILNKDNKIVGIAMMKLRSADNISYIVPSIVINTFLNDIKDGKVDGFSQTITMVQNIENQVMKDYLGLKDDFGILVSSVDVSDTEFKENDVLVSINDKKISNDGKIDSKYGKVSFNYEIDTKQIGETVKFEIIRNKNKINVDYKVKYSKPLIPYEFDIEPKYLVFGGLTFTPLSQNYLIKLGAKIEFINGLLYRYEKTNDITQKVVWLQKIFPNKVNRGYTSGAYIVSKVNGTTIKDFNHFVNIIDTTNDEYVVIDFVESGKVVLKTKEAKDSFEQIKTNYGLKSDRRVD</sequence>
<proteinExistence type="predicted"/>
<keyword evidence="1" id="KW-0645">Protease</keyword>
<dbReference type="PRINTS" id="PR00834">
    <property type="entry name" value="PROTEASES2C"/>
</dbReference>
<dbReference type="GO" id="GO:0004252">
    <property type="term" value="F:serine-type endopeptidase activity"/>
    <property type="evidence" value="ECO:0007669"/>
    <property type="project" value="InterPro"/>
</dbReference>
<dbReference type="InterPro" id="IPR001940">
    <property type="entry name" value="Peptidase_S1C"/>
</dbReference>
<dbReference type="PANTHER" id="PTHR45980:SF9">
    <property type="entry name" value="PROTEASE DO-LIKE 10, MITOCHONDRIAL-RELATED"/>
    <property type="match status" value="1"/>
</dbReference>
<gene>
    <name evidence="6" type="ORF">CJ673_07310</name>
</gene>
<evidence type="ECO:0000256" key="4">
    <source>
        <dbReference type="SAM" id="SignalP"/>
    </source>
</evidence>
<dbReference type="RefSeq" id="WP_105915578.1">
    <property type="nucleotide sequence ID" value="NZ_NXGE01000004.1"/>
</dbReference>
<evidence type="ECO:0000256" key="1">
    <source>
        <dbReference type="ARBA" id="ARBA00022670"/>
    </source>
</evidence>
<dbReference type="InterPro" id="IPR041517">
    <property type="entry name" value="DEGP_PDZ"/>
</dbReference>
<feature type="chain" id="PRO_5015399038" description="Protease Do-like PDZ domain-containing protein" evidence="4">
    <location>
        <begin position="19"/>
        <end position="467"/>
    </location>
</feature>
<dbReference type="Pfam" id="PF17815">
    <property type="entry name" value="PDZ_3"/>
    <property type="match status" value="1"/>
</dbReference>
<dbReference type="InterPro" id="IPR046449">
    <property type="entry name" value="DEGP_PDZ_sf"/>
</dbReference>
<dbReference type="InterPro" id="IPR043504">
    <property type="entry name" value="Peptidase_S1_PA_chymotrypsin"/>
</dbReference>
<dbReference type="GO" id="GO:0006508">
    <property type="term" value="P:proteolysis"/>
    <property type="evidence" value="ECO:0007669"/>
    <property type="project" value="UniProtKB-KW"/>
</dbReference>
<evidence type="ECO:0000313" key="6">
    <source>
        <dbReference type="EMBL" id="PRM94297.1"/>
    </source>
</evidence>
<feature type="signal peptide" evidence="4">
    <location>
        <begin position="1"/>
        <end position="18"/>
    </location>
</feature>
<evidence type="ECO:0000256" key="2">
    <source>
        <dbReference type="ARBA" id="ARBA00022801"/>
    </source>
</evidence>
<feature type="domain" description="Protease Do-like PDZ" evidence="5">
    <location>
        <begin position="331"/>
        <end position="464"/>
    </location>
</feature>